<dbReference type="Pfam" id="PF00535">
    <property type="entry name" value="Glycos_transf_2"/>
    <property type="match status" value="1"/>
</dbReference>
<dbReference type="GO" id="GO:0006487">
    <property type="term" value="P:protein N-linked glycosylation"/>
    <property type="evidence" value="ECO:0007669"/>
    <property type="project" value="TreeGrafter"/>
</dbReference>
<organism evidence="2 3">
    <name type="scientific">Pseudidiomarina halophila</name>
    <dbReference type="NCBI Taxonomy" id="1449799"/>
    <lineage>
        <taxon>Bacteria</taxon>
        <taxon>Pseudomonadati</taxon>
        <taxon>Pseudomonadota</taxon>
        <taxon>Gammaproteobacteria</taxon>
        <taxon>Alteromonadales</taxon>
        <taxon>Idiomarinaceae</taxon>
        <taxon>Pseudidiomarina</taxon>
    </lineage>
</organism>
<dbReference type="OrthoDB" id="9808633at2"/>
<keyword evidence="3" id="KW-1185">Reference proteome</keyword>
<dbReference type="AlphaFoldDB" id="A0A432XVI7"/>
<name>A0A432XVI7_9GAMM</name>
<accession>A0A432XVI7</accession>
<dbReference type="CDD" id="cd04179">
    <property type="entry name" value="DPM_DPG-synthase_like"/>
    <property type="match status" value="1"/>
</dbReference>
<evidence type="ECO:0000313" key="2">
    <source>
        <dbReference type="EMBL" id="RUO52755.1"/>
    </source>
</evidence>
<dbReference type="Proteomes" id="UP000287198">
    <property type="component" value="Unassembled WGS sequence"/>
</dbReference>
<dbReference type="EMBL" id="PIPW01000002">
    <property type="protein sequence ID" value="RUO52755.1"/>
    <property type="molecule type" value="Genomic_DNA"/>
</dbReference>
<dbReference type="GO" id="GO:0016740">
    <property type="term" value="F:transferase activity"/>
    <property type="evidence" value="ECO:0007669"/>
    <property type="project" value="UniProtKB-KW"/>
</dbReference>
<dbReference type="SUPFAM" id="SSF53448">
    <property type="entry name" value="Nucleotide-diphospho-sugar transferases"/>
    <property type="match status" value="1"/>
</dbReference>
<dbReference type="PANTHER" id="PTHR10859">
    <property type="entry name" value="GLYCOSYL TRANSFERASE"/>
    <property type="match status" value="1"/>
</dbReference>
<gene>
    <name evidence="2" type="ORF">CWI69_06855</name>
</gene>
<dbReference type="RefSeq" id="WP_126763193.1">
    <property type="nucleotide sequence ID" value="NZ_JBHLTZ010000012.1"/>
</dbReference>
<dbReference type="InterPro" id="IPR029044">
    <property type="entry name" value="Nucleotide-diphossugar_trans"/>
</dbReference>
<keyword evidence="2" id="KW-0808">Transferase</keyword>
<dbReference type="Gene3D" id="3.90.550.10">
    <property type="entry name" value="Spore Coat Polysaccharide Biosynthesis Protein SpsA, Chain A"/>
    <property type="match status" value="1"/>
</dbReference>
<feature type="domain" description="Glycosyltransferase 2-like" evidence="1">
    <location>
        <begin position="6"/>
        <end position="126"/>
    </location>
</feature>
<proteinExistence type="predicted"/>
<evidence type="ECO:0000313" key="3">
    <source>
        <dbReference type="Proteomes" id="UP000287198"/>
    </source>
</evidence>
<protein>
    <submittedName>
        <fullName evidence="2">Glycosyl transferase</fullName>
    </submittedName>
</protein>
<comment type="caution">
    <text evidence="2">The sequence shown here is derived from an EMBL/GenBank/DDBJ whole genome shotgun (WGS) entry which is preliminary data.</text>
</comment>
<dbReference type="InterPro" id="IPR001173">
    <property type="entry name" value="Glyco_trans_2-like"/>
</dbReference>
<sequence>MLKCCFLIPIYNHHETIRATVEQLLPFNFPILIVDDGSNQATKQELRRMLEPDFLDQVLVATLPENRGKGAAVMHGLQLAADAGLTHALQIDADGQHNPNDIPKFLAAAKARPQALISGQPQYDESIPLARKIGRQITHFWVHVETLSLAVKDTMCGFRVYPLAATLATMKTKSIGERMDFDIEIMVRMYWREVPIHFIKTQVIYPEGGQSHFRGFADNWCITKMHTRLVFGMLWRAPLLILRKFKRRP</sequence>
<reference evidence="3" key="1">
    <citation type="journal article" date="2018" name="Front. Microbiol.">
        <title>Genome-Based Analysis Reveals the Taxonomy and Diversity of the Family Idiomarinaceae.</title>
        <authorList>
            <person name="Liu Y."/>
            <person name="Lai Q."/>
            <person name="Shao Z."/>
        </authorList>
    </citation>
    <scope>NUCLEOTIDE SEQUENCE [LARGE SCALE GENOMIC DNA]</scope>
    <source>
        <strain evidence="3">BH195</strain>
    </source>
</reference>
<evidence type="ECO:0000259" key="1">
    <source>
        <dbReference type="Pfam" id="PF00535"/>
    </source>
</evidence>
<dbReference type="PANTHER" id="PTHR10859:SF91">
    <property type="entry name" value="DOLICHYL-PHOSPHATE BETA-GLUCOSYLTRANSFERASE"/>
    <property type="match status" value="1"/>
</dbReference>